<dbReference type="CDD" id="cd05233">
    <property type="entry name" value="SDR_c"/>
    <property type="match status" value="1"/>
</dbReference>
<dbReference type="SMART" id="SM00822">
    <property type="entry name" value="PKS_KR"/>
    <property type="match status" value="1"/>
</dbReference>
<accession>A0A7I9ZHA7</accession>
<evidence type="ECO:0000313" key="5">
    <source>
        <dbReference type="Proteomes" id="UP000465304"/>
    </source>
</evidence>
<dbReference type="PRINTS" id="PR00080">
    <property type="entry name" value="SDRFAMILY"/>
</dbReference>
<gene>
    <name evidence="4" type="ORF">MHIP_08750</name>
</gene>
<evidence type="ECO:0000256" key="1">
    <source>
        <dbReference type="ARBA" id="ARBA00006484"/>
    </source>
</evidence>
<dbReference type="PANTHER" id="PTHR43943:SF2">
    <property type="entry name" value="DEHYDROGENASE_REDUCTASE 4"/>
    <property type="match status" value="1"/>
</dbReference>
<comment type="similarity">
    <text evidence="1">Belongs to the short-chain dehydrogenases/reductases (SDR) family.</text>
</comment>
<keyword evidence="5" id="KW-1185">Reference proteome</keyword>
<dbReference type="FunFam" id="3.40.50.720:FF:000084">
    <property type="entry name" value="Short-chain dehydrogenase reductase"/>
    <property type="match status" value="1"/>
</dbReference>
<dbReference type="InterPro" id="IPR002347">
    <property type="entry name" value="SDR_fam"/>
</dbReference>
<dbReference type="SUPFAM" id="SSF51735">
    <property type="entry name" value="NAD(P)-binding Rossmann-fold domains"/>
    <property type="match status" value="1"/>
</dbReference>
<dbReference type="Pfam" id="PF13561">
    <property type="entry name" value="adh_short_C2"/>
    <property type="match status" value="1"/>
</dbReference>
<dbReference type="PANTHER" id="PTHR43943">
    <property type="entry name" value="DEHYDROGENASE/REDUCTASE (SDR FAMILY) MEMBER 4"/>
    <property type="match status" value="1"/>
</dbReference>
<evidence type="ECO:0000313" key="4">
    <source>
        <dbReference type="EMBL" id="GFH00392.1"/>
    </source>
</evidence>
<comment type="caution">
    <text evidence="4">The sequence shown here is derived from an EMBL/GenBank/DDBJ whole genome shotgun (WGS) entry which is preliminary data.</text>
</comment>
<dbReference type="RefSeq" id="WP_163887383.1">
    <property type="nucleotide sequence ID" value="NZ_BLLB01000002.1"/>
</dbReference>
<dbReference type="EMBL" id="BLLB01000002">
    <property type="protein sequence ID" value="GFH00392.1"/>
    <property type="molecule type" value="Genomic_DNA"/>
</dbReference>
<dbReference type="InterPro" id="IPR036291">
    <property type="entry name" value="NAD(P)-bd_dom_sf"/>
</dbReference>
<dbReference type="PROSITE" id="PS00061">
    <property type="entry name" value="ADH_SHORT"/>
    <property type="match status" value="1"/>
</dbReference>
<name>A0A7I9ZHA7_9MYCO</name>
<feature type="domain" description="Ketoreductase" evidence="3">
    <location>
        <begin position="7"/>
        <end position="185"/>
    </location>
</feature>
<organism evidence="4 5">
    <name type="scientific">Mycolicibacterium hippocampi</name>
    <dbReference type="NCBI Taxonomy" id="659824"/>
    <lineage>
        <taxon>Bacteria</taxon>
        <taxon>Bacillati</taxon>
        <taxon>Actinomycetota</taxon>
        <taxon>Actinomycetes</taxon>
        <taxon>Mycobacteriales</taxon>
        <taxon>Mycobacteriaceae</taxon>
        <taxon>Mycolicibacterium</taxon>
    </lineage>
</organism>
<reference evidence="4 5" key="1">
    <citation type="journal article" date="2019" name="Emerg. Microbes Infect.">
        <title>Comprehensive subspecies identification of 175 nontuberculous mycobacteria species based on 7547 genomic profiles.</title>
        <authorList>
            <person name="Matsumoto Y."/>
            <person name="Kinjo T."/>
            <person name="Motooka D."/>
            <person name="Nabeya D."/>
            <person name="Jung N."/>
            <person name="Uechi K."/>
            <person name="Horii T."/>
            <person name="Iida T."/>
            <person name="Fujita J."/>
            <person name="Nakamura S."/>
        </authorList>
    </citation>
    <scope>NUCLEOTIDE SEQUENCE [LARGE SCALE GENOMIC DNA]</scope>
    <source>
        <strain evidence="4 5">JCM 30996</strain>
    </source>
</reference>
<proteinExistence type="inferred from homology"/>
<protein>
    <submittedName>
        <fullName evidence="4">Oxidoreductase</fullName>
    </submittedName>
</protein>
<dbReference type="NCBIfam" id="NF005559">
    <property type="entry name" value="PRK07231.1"/>
    <property type="match status" value="1"/>
</dbReference>
<evidence type="ECO:0000259" key="3">
    <source>
        <dbReference type="SMART" id="SM00822"/>
    </source>
</evidence>
<dbReference type="AlphaFoldDB" id="A0A7I9ZHA7"/>
<evidence type="ECO:0000256" key="2">
    <source>
        <dbReference type="ARBA" id="ARBA00023002"/>
    </source>
</evidence>
<dbReference type="InterPro" id="IPR057326">
    <property type="entry name" value="KR_dom"/>
</dbReference>
<dbReference type="Gene3D" id="3.40.50.720">
    <property type="entry name" value="NAD(P)-binding Rossmann-like Domain"/>
    <property type="match status" value="1"/>
</dbReference>
<dbReference type="PRINTS" id="PR00081">
    <property type="entry name" value="GDHRDH"/>
</dbReference>
<sequence length="248" mass="25365">MGQLDGKVALITGGSSGIGLETARSFAAEGAQVYLTGRRKEVVDAAVADIKADTGIEVTGVVGDVSDLSSLDRMYATITERHGRLDVLVANAGSGRPIGLAEITEEHYDTTFDDNVKGLVFTVQKALPLLPDGASVVLMSSIAGISGQPGMSVYAATKAAIRNFARSWALELAPRGIRVSALCPGPVRTPGMSNVLAELGDEGASAITTPFGRLGDAEEIAAGAVFLASDKASFVTGSDLIIDGGANV</sequence>
<keyword evidence="2" id="KW-0560">Oxidoreductase</keyword>
<dbReference type="InterPro" id="IPR020904">
    <property type="entry name" value="Sc_DH/Rdtase_CS"/>
</dbReference>
<dbReference type="GO" id="GO:0016491">
    <property type="term" value="F:oxidoreductase activity"/>
    <property type="evidence" value="ECO:0007669"/>
    <property type="project" value="UniProtKB-KW"/>
</dbReference>
<dbReference type="Proteomes" id="UP000465304">
    <property type="component" value="Unassembled WGS sequence"/>
</dbReference>